<comment type="caution">
    <text evidence="1">The sequence shown here is derived from an EMBL/GenBank/DDBJ whole genome shotgun (WGS) entry which is preliminary data.</text>
</comment>
<accession>X1VK35</accession>
<gene>
    <name evidence="1" type="ORF">S12H4_54208</name>
</gene>
<reference evidence="1" key="1">
    <citation type="journal article" date="2014" name="Front. Microbiol.">
        <title>High frequency of phylogenetically diverse reductive dehalogenase-homologous genes in deep subseafloor sedimentary metagenomes.</title>
        <authorList>
            <person name="Kawai M."/>
            <person name="Futagami T."/>
            <person name="Toyoda A."/>
            <person name="Takaki Y."/>
            <person name="Nishi S."/>
            <person name="Hori S."/>
            <person name="Arai W."/>
            <person name="Tsubouchi T."/>
            <person name="Morono Y."/>
            <person name="Uchiyama I."/>
            <person name="Ito T."/>
            <person name="Fujiyama A."/>
            <person name="Inagaki F."/>
            <person name="Takami H."/>
        </authorList>
    </citation>
    <scope>NUCLEOTIDE SEQUENCE</scope>
    <source>
        <strain evidence="1">Expedition CK06-06</strain>
    </source>
</reference>
<proteinExistence type="predicted"/>
<sequence>MFCVYDYTNALRLLGRGFATRLTPITEPKEPEEEKKEKVIRVEGFDVRVNPAGMYTITQKEGKLSMVTVKEYRELLATRLIEEVKTS</sequence>
<evidence type="ECO:0000313" key="1">
    <source>
        <dbReference type="EMBL" id="GAJ08330.1"/>
    </source>
</evidence>
<dbReference type="AlphaFoldDB" id="X1VK35"/>
<organism evidence="1">
    <name type="scientific">marine sediment metagenome</name>
    <dbReference type="NCBI Taxonomy" id="412755"/>
    <lineage>
        <taxon>unclassified sequences</taxon>
        <taxon>metagenomes</taxon>
        <taxon>ecological metagenomes</taxon>
    </lineage>
</organism>
<name>X1VK35_9ZZZZ</name>
<feature type="non-terminal residue" evidence="1">
    <location>
        <position position="87"/>
    </location>
</feature>
<dbReference type="EMBL" id="BARW01034619">
    <property type="protein sequence ID" value="GAJ08330.1"/>
    <property type="molecule type" value="Genomic_DNA"/>
</dbReference>
<protein>
    <submittedName>
        <fullName evidence="1">Uncharacterized protein</fullName>
    </submittedName>
</protein>